<protein>
    <submittedName>
        <fullName evidence="1">Uncharacterized protein</fullName>
    </submittedName>
</protein>
<dbReference type="Proteomes" id="UP001420932">
    <property type="component" value="Unassembled WGS sequence"/>
</dbReference>
<evidence type="ECO:0000313" key="2">
    <source>
        <dbReference type="Proteomes" id="UP001420932"/>
    </source>
</evidence>
<proteinExistence type="predicted"/>
<gene>
    <name evidence="1" type="ORF">Syun_023966</name>
</gene>
<name>A0AAP0I3R1_9MAGN</name>
<reference evidence="1 2" key="1">
    <citation type="submission" date="2024-01" db="EMBL/GenBank/DDBJ databases">
        <title>Genome assemblies of Stephania.</title>
        <authorList>
            <person name="Yang L."/>
        </authorList>
    </citation>
    <scope>NUCLEOTIDE SEQUENCE [LARGE SCALE GENOMIC DNA]</scope>
    <source>
        <strain evidence="1">YNDBR</strain>
        <tissue evidence="1">Leaf</tissue>
    </source>
</reference>
<comment type="caution">
    <text evidence="1">The sequence shown here is derived from an EMBL/GenBank/DDBJ whole genome shotgun (WGS) entry which is preliminary data.</text>
</comment>
<keyword evidence="2" id="KW-1185">Reference proteome</keyword>
<accession>A0AAP0I3R1</accession>
<sequence>MEIECNVQQELRKDASKAQWDEVVGMAKVATARGRIKSGTNLCTCLPPADHDYNFLLPLTRTLACQRRRPQEHNMTAYITPRPNPFTNPHFFPSFSAFVRLKNYLVTYCIPSTRMESLEMRKTMFSCLASTSKKLISRPRTDLRNLARIRPACLSILYPTRYPWTQLMEFRSLEGQEMYTGDKIVPLKDLNNFDSDPEEFARTLCKDLDIRDAEVAVIRTLKECSSYLPEYPELALDALSRIYIFTLSVSDPLLISNGIRNGLSCIPSLIPFLISNGIRDGIHKFIISVSDSVSD</sequence>
<organism evidence="1 2">
    <name type="scientific">Stephania yunnanensis</name>
    <dbReference type="NCBI Taxonomy" id="152371"/>
    <lineage>
        <taxon>Eukaryota</taxon>
        <taxon>Viridiplantae</taxon>
        <taxon>Streptophyta</taxon>
        <taxon>Embryophyta</taxon>
        <taxon>Tracheophyta</taxon>
        <taxon>Spermatophyta</taxon>
        <taxon>Magnoliopsida</taxon>
        <taxon>Ranunculales</taxon>
        <taxon>Menispermaceae</taxon>
        <taxon>Menispermoideae</taxon>
        <taxon>Cissampelideae</taxon>
        <taxon>Stephania</taxon>
    </lineage>
</organism>
<evidence type="ECO:0000313" key="1">
    <source>
        <dbReference type="EMBL" id="KAK9107955.1"/>
    </source>
</evidence>
<dbReference type="AlphaFoldDB" id="A0AAP0I3R1"/>
<dbReference type="EMBL" id="JBBNAF010000010">
    <property type="protein sequence ID" value="KAK9107955.1"/>
    <property type="molecule type" value="Genomic_DNA"/>
</dbReference>